<proteinExistence type="predicted"/>
<dbReference type="PANTHER" id="PTHR47197">
    <property type="entry name" value="PROTEIN NIRF"/>
    <property type="match status" value="1"/>
</dbReference>
<organism evidence="2 3">
    <name type="scientific">Terriglobus albidus</name>
    <dbReference type="NCBI Taxonomy" id="1592106"/>
    <lineage>
        <taxon>Bacteria</taxon>
        <taxon>Pseudomonadati</taxon>
        <taxon>Acidobacteriota</taxon>
        <taxon>Terriglobia</taxon>
        <taxon>Terriglobales</taxon>
        <taxon>Acidobacteriaceae</taxon>
        <taxon>Terriglobus</taxon>
    </lineage>
</organism>
<dbReference type="OrthoDB" id="105498at2"/>
<dbReference type="InterPro" id="IPR011045">
    <property type="entry name" value="N2O_reductase_N"/>
</dbReference>
<keyword evidence="1" id="KW-0732">Signal</keyword>
<name>A0A5B9EH95_9BACT</name>
<dbReference type="SUPFAM" id="SSF50974">
    <property type="entry name" value="Nitrous oxide reductase, N-terminal domain"/>
    <property type="match status" value="1"/>
</dbReference>
<dbReference type="InterPro" id="IPR051200">
    <property type="entry name" value="Host-pathogen_enzymatic-act"/>
</dbReference>
<dbReference type="SUPFAM" id="SSF51004">
    <property type="entry name" value="C-terminal (heme d1) domain of cytochrome cd1-nitrite reductase"/>
    <property type="match status" value="1"/>
</dbReference>
<evidence type="ECO:0000313" key="2">
    <source>
        <dbReference type="EMBL" id="QEE31428.1"/>
    </source>
</evidence>
<dbReference type="PANTHER" id="PTHR47197:SF3">
    <property type="entry name" value="DIHYDRO-HEME D1 DEHYDROGENASE"/>
    <property type="match status" value="1"/>
</dbReference>
<feature type="chain" id="PRO_5022984279" evidence="1">
    <location>
        <begin position="20"/>
        <end position="436"/>
    </location>
</feature>
<dbReference type="KEGG" id="talb:FTW19_17940"/>
<dbReference type="InterPro" id="IPR011048">
    <property type="entry name" value="Haem_d1_sf"/>
</dbReference>
<evidence type="ECO:0000313" key="3">
    <source>
        <dbReference type="Proteomes" id="UP000321820"/>
    </source>
</evidence>
<dbReference type="Gene3D" id="2.130.10.10">
    <property type="entry name" value="YVTN repeat-like/Quinoprotein amine dehydrogenase"/>
    <property type="match status" value="2"/>
</dbReference>
<evidence type="ECO:0000256" key="1">
    <source>
        <dbReference type="SAM" id="SignalP"/>
    </source>
</evidence>
<dbReference type="Proteomes" id="UP000321820">
    <property type="component" value="Chromosome"/>
</dbReference>
<feature type="signal peptide" evidence="1">
    <location>
        <begin position="1"/>
        <end position="19"/>
    </location>
</feature>
<keyword evidence="3" id="KW-1185">Reference proteome</keyword>
<dbReference type="EMBL" id="CP042806">
    <property type="protein sequence ID" value="QEE31428.1"/>
    <property type="molecule type" value="Genomic_DNA"/>
</dbReference>
<sequence>MRYGKKVLAKAGAVLAAAAALVPLNGCGNTYRAVVSSINPVGPASQPQKLLAVVSDPGSGQPGLITVVDFSGDTVLAIANIAPKPTYFDLAPASNGGTGYSLHTSSSGTVMNNFDVSPSLKTNIVYSTTLFSNANANSLFATSSGAFVSELGRSAVGQIIGGSPASLRQEYDVAANPQYVVGLTTGTRYYAISQGSGTTGSVAAIDTSTNTISSSINVGSQPVYGVMTSDAKRVFVMNKGSNTVSVINSQANTADVAHPTITVGTAPVWADVASSINELLVLNQGSTTSSLSVINIPLCNANSSTSNPNCDTNNPVDATDFGTVVATVPLGTNCTQVSALQDGTRAYVMCNDDPTASDASNGLVYVVNLTTNTVTAKVKVVGHPNWITAITGTPKGKVYTTASDSHFLTVIDTSTDTRYTTIDILGNGVSVRRNAQ</sequence>
<protein>
    <submittedName>
        <fullName evidence="2">YncE family protein</fullName>
    </submittedName>
</protein>
<reference evidence="2 3" key="1">
    <citation type="submission" date="2019-08" db="EMBL/GenBank/DDBJ databases">
        <title>Complete genome sequence of Terriglobus albidus strain ORNL.</title>
        <authorList>
            <person name="Podar M."/>
        </authorList>
    </citation>
    <scope>NUCLEOTIDE SEQUENCE [LARGE SCALE GENOMIC DNA]</scope>
    <source>
        <strain evidence="2 3">ORNL</strain>
    </source>
</reference>
<dbReference type="AlphaFoldDB" id="A0A5B9EH95"/>
<accession>A0A5B9EH95</accession>
<gene>
    <name evidence="2" type="ORF">FTW19_17940</name>
</gene>
<dbReference type="InterPro" id="IPR015943">
    <property type="entry name" value="WD40/YVTN_repeat-like_dom_sf"/>
</dbReference>